<dbReference type="AlphaFoldDB" id="A0A7D6VLQ1"/>
<proteinExistence type="predicted"/>
<keyword evidence="3" id="KW-1185">Reference proteome</keyword>
<gene>
    <name evidence="2" type="ORF">H0264_10480</name>
</gene>
<protein>
    <recommendedName>
        <fullName evidence="4">DoxX family protein</fullName>
    </recommendedName>
</protein>
<feature type="transmembrane region" description="Helical" evidence="1">
    <location>
        <begin position="164"/>
        <end position="183"/>
    </location>
</feature>
<reference evidence="2 3" key="1">
    <citation type="submission" date="2020-07" db="EMBL/GenBank/DDBJ databases">
        <authorList>
            <person name="Zhuang K."/>
            <person name="Ran Y."/>
        </authorList>
    </citation>
    <scope>NUCLEOTIDE SEQUENCE [LARGE SCALE GENOMIC DNA]</scope>
    <source>
        <strain evidence="2 3">WCH-YHL-001</strain>
    </source>
</reference>
<sequence>MRYRRELGWLHLAVRVVLSLLMIAFGMVKVIPTQFISFTLPGEMLVTLGESSSSGMLWKFMATSTPYTVITGLVEVAGGVLLIFRRTTLLGALVCVVALIQVSILNIAYGVPVVVTPLVMLGMAVLVSAPWWQRLIDVLIRNRDSAKLPEQPLVADVRLRRAGVAAHVVAALIVLTAMGANGFRQYHNYGDRLSPLDGVWAVDEFRGAGPAWVRVAIEVRPVAQRLVVVRAAGDNLDRELLVDDSTSALRLGDSVLAWTQADSTTLRLTGTVDGVYTEVALRRLPLRSDSREFR</sequence>
<evidence type="ECO:0008006" key="4">
    <source>
        <dbReference type="Google" id="ProtNLM"/>
    </source>
</evidence>
<accession>A0A7D6VLQ1</accession>
<dbReference type="RefSeq" id="WP_181583781.1">
    <property type="nucleotide sequence ID" value="NZ_CP059399.1"/>
</dbReference>
<keyword evidence="1" id="KW-1133">Transmembrane helix</keyword>
<feature type="transmembrane region" description="Helical" evidence="1">
    <location>
        <begin position="12"/>
        <end position="36"/>
    </location>
</feature>
<evidence type="ECO:0000313" key="2">
    <source>
        <dbReference type="EMBL" id="QLY32616.1"/>
    </source>
</evidence>
<keyword evidence="1" id="KW-0812">Transmembrane</keyword>
<evidence type="ECO:0000313" key="3">
    <source>
        <dbReference type="Proteomes" id="UP000515512"/>
    </source>
</evidence>
<keyword evidence="1" id="KW-0472">Membrane</keyword>
<evidence type="ECO:0000256" key="1">
    <source>
        <dbReference type="SAM" id="Phobius"/>
    </source>
</evidence>
<feature type="transmembrane region" description="Helical" evidence="1">
    <location>
        <begin position="56"/>
        <end position="82"/>
    </location>
</feature>
<name>A0A7D6VLQ1_9NOCA</name>
<dbReference type="KEGG" id="nhu:H0264_10480"/>
<dbReference type="EMBL" id="CP059399">
    <property type="protein sequence ID" value="QLY32616.1"/>
    <property type="molecule type" value="Genomic_DNA"/>
</dbReference>
<feature type="transmembrane region" description="Helical" evidence="1">
    <location>
        <begin position="89"/>
        <end position="108"/>
    </location>
</feature>
<organism evidence="2 3">
    <name type="scientific">Nocardia huaxiensis</name>
    <dbReference type="NCBI Taxonomy" id="2755382"/>
    <lineage>
        <taxon>Bacteria</taxon>
        <taxon>Bacillati</taxon>
        <taxon>Actinomycetota</taxon>
        <taxon>Actinomycetes</taxon>
        <taxon>Mycobacteriales</taxon>
        <taxon>Nocardiaceae</taxon>
        <taxon>Nocardia</taxon>
    </lineage>
</organism>
<dbReference type="Proteomes" id="UP000515512">
    <property type="component" value="Chromosome"/>
</dbReference>